<dbReference type="AlphaFoldDB" id="A0A7X9RT60"/>
<dbReference type="PROSITE" id="PS51387">
    <property type="entry name" value="FAD_PCMH"/>
    <property type="match status" value="1"/>
</dbReference>
<dbReference type="InterPro" id="IPR016169">
    <property type="entry name" value="FAD-bd_PCMH_sub2"/>
</dbReference>
<dbReference type="Pfam" id="PF02913">
    <property type="entry name" value="FAD-oxidase_C"/>
    <property type="match status" value="1"/>
</dbReference>
<dbReference type="FunFam" id="1.10.45.10:FF:000001">
    <property type="entry name" value="D-lactate dehydrogenase mitochondrial"/>
    <property type="match status" value="1"/>
</dbReference>
<reference evidence="10 11" key="1">
    <citation type="submission" date="2020-04" db="EMBL/GenBank/DDBJ databases">
        <title>Flammeovirga sp. SR4, a novel species isolated from seawater.</title>
        <authorList>
            <person name="Wang X."/>
        </authorList>
    </citation>
    <scope>NUCLEOTIDE SEQUENCE [LARGE SCALE GENOMIC DNA]</scope>
    <source>
        <strain evidence="10 11">ATCC 23126</strain>
    </source>
</reference>
<dbReference type="Gene3D" id="3.30.70.3450">
    <property type="match status" value="1"/>
</dbReference>
<evidence type="ECO:0000256" key="6">
    <source>
        <dbReference type="PIRSR" id="PIRSR625650-2"/>
    </source>
</evidence>
<evidence type="ECO:0000256" key="1">
    <source>
        <dbReference type="ARBA" id="ARBA00001974"/>
    </source>
</evidence>
<dbReference type="Gene3D" id="3.30.465.10">
    <property type="match status" value="1"/>
</dbReference>
<evidence type="ECO:0000256" key="7">
    <source>
        <dbReference type="PIRSR" id="PIRSR625650-3"/>
    </source>
</evidence>
<dbReference type="PANTHER" id="PTHR46568:SF1">
    <property type="entry name" value="ALKYLDIHYDROXYACETONEPHOSPHATE SYNTHASE, PEROXISOMAL"/>
    <property type="match status" value="1"/>
</dbReference>
<dbReference type="Gene3D" id="1.10.45.10">
    <property type="entry name" value="Vanillyl-alcohol Oxidase, Chain A, domain 4"/>
    <property type="match status" value="1"/>
</dbReference>
<protein>
    <submittedName>
        <fullName evidence="10">FAD-binding oxidoreductase</fullName>
    </submittedName>
</protein>
<comment type="similarity">
    <text evidence="2">Belongs to the FAD-binding oxidoreductase/transferase type 4 family.</text>
</comment>
<feature type="binding site" evidence="7">
    <location>
        <begin position="139"/>
        <end position="145"/>
    </location>
    <ligand>
        <name>FAD</name>
        <dbReference type="ChEBI" id="CHEBI:57692"/>
    </ligand>
</feature>
<name>A0A7X9RT60_9BACT</name>
<dbReference type="InterPro" id="IPR004113">
    <property type="entry name" value="FAD-bd_oxidored_4_C"/>
</dbReference>
<dbReference type="GO" id="GO:0008610">
    <property type="term" value="P:lipid biosynthetic process"/>
    <property type="evidence" value="ECO:0007669"/>
    <property type="project" value="InterPro"/>
</dbReference>
<evidence type="ECO:0000256" key="3">
    <source>
        <dbReference type="ARBA" id="ARBA00022630"/>
    </source>
</evidence>
<sequence length="549" mass="61362">MKTLLKKTYRQILNWGDPNYQEVLSDDVKKTIQELVGIPVLEVNLPTFLPGEKEVVVDRKIQLPPKYVKEFTEIVGAENIKTSDFDRAKHAAGKFYSELLELRQEKVTTPPDLVISPNDESQVELIIQKCNEWKIAICPQGLRSSVTKGIGLPDGGIALDLTKHLNQIIHLDEESLTVTAQAGINGPALEKFLNQKGYTCGHFPQSFEFSTLGGWIAAKGAGQCSTGYGKIEDIVLSLKAFTPIGIFENESYPKAAQGWDVMPLFIGAEGTLGVITQATIKIRKFEPNNRRNACIIFKDFESAQGSMQACIQGQFGLPHLFRISDHEETEVAFRMKGFEGSFSDKALQAIGYKPNSRSLMFISVEGDKDYTSLVIDKIKSTSKKFGGRSIGSRPTKKWLSQRFHSAYMREPLMDLGLMTDTIETSVMWKDLKKLWKNVRTYIKSRPNTVCMCHISHVYENGANLYFTFISPTDKSAPLEDYQQFHEGLVNTILSNNGSLSHHHGIGRALSPWLKEKIGENSYQLMQGIKSIIDPNGIMNPGSVINESNK</sequence>
<keyword evidence="3" id="KW-0285">Flavoprotein</keyword>
<dbReference type="InterPro" id="IPR016166">
    <property type="entry name" value="FAD-bd_PCMH"/>
</dbReference>
<gene>
    <name evidence="10" type="ORF">HHU12_02750</name>
</gene>
<dbReference type="InterPro" id="IPR036318">
    <property type="entry name" value="FAD-bd_PCMH-like_sf"/>
</dbReference>
<evidence type="ECO:0000313" key="10">
    <source>
        <dbReference type="EMBL" id="NME66874.1"/>
    </source>
</evidence>
<dbReference type="InterPro" id="IPR006094">
    <property type="entry name" value="Oxid_FAD_bind_N"/>
</dbReference>
<dbReference type="Pfam" id="PF01565">
    <property type="entry name" value="FAD_binding_4"/>
    <property type="match status" value="1"/>
</dbReference>
<evidence type="ECO:0000256" key="8">
    <source>
        <dbReference type="PIRSR" id="PIRSR625650-4"/>
    </source>
</evidence>
<dbReference type="GO" id="GO:0008609">
    <property type="term" value="F:alkylglycerone-phosphate synthase activity"/>
    <property type="evidence" value="ECO:0007669"/>
    <property type="project" value="InterPro"/>
</dbReference>
<dbReference type="SUPFAM" id="SSF56176">
    <property type="entry name" value="FAD-binding/transporter-associated domain-like"/>
    <property type="match status" value="1"/>
</dbReference>
<feature type="active site" description="Proton donor/acceptor" evidence="5">
    <location>
        <position position="465"/>
    </location>
</feature>
<comment type="cofactor">
    <cofactor evidence="1 7">
        <name>FAD</name>
        <dbReference type="ChEBI" id="CHEBI:57692"/>
    </cofactor>
</comment>
<dbReference type="SUPFAM" id="SSF55103">
    <property type="entry name" value="FAD-linked oxidases, C-terminal domain"/>
    <property type="match status" value="1"/>
</dbReference>
<feature type="domain" description="FAD-binding PCMH-type" evidence="9">
    <location>
        <begin position="107"/>
        <end position="285"/>
    </location>
</feature>
<organism evidence="10 11">
    <name type="scientific">Flammeovirga aprica JL-4</name>
    <dbReference type="NCBI Taxonomy" id="694437"/>
    <lineage>
        <taxon>Bacteria</taxon>
        <taxon>Pseudomonadati</taxon>
        <taxon>Bacteroidota</taxon>
        <taxon>Cytophagia</taxon>
        <taxon>Cytophagales</taxon>
        <taxon>Flammeovirgaceae</taxon>
        <taxon>Flammeovirga</taxon>
    </lineage>
</organism>
<comment type="caution">
    <text evidence="10">The sequence shown here is derived from an EMBL/GenBank/DDBJ whole genome shotgun (WGS) entry which is preliminary data.</text>
</comment>
<accession>A0A7X9RT60</accession>
<proteinExistence type="inferred from homology"/>
<dbReference type="GO" id="GO:0071949">
    <property type="term" value="F:FAD binding"/>
    <property type="evidence" value="ECO:0007669"/>
    <property type="project" value="InterPro"/>
</dbReference>
<evidence type="ECO:0000256" key="2">
    <source>
        <dbReference type="ARBA" id="ARBA00008000"/>
    </source>
</evidence>
<keyword evidence="4 7" id="KW-0274">FAD</keyword>
<dbReference type="PANTHER" id="PTHR46568">
    <property type="entry name" value="ALKYLDIHYDROXYACETONEPHOSPHATE SYNTHASE, PEROXISOMAL"/>
    <property type="match status" value="1"/>
</dbReference>
<evidence type="ECO:0000313" key="11">
    <source>
        <dbReference type="Proteomes" id="UP000576082"/>
    </source>
</evidence>
<feature type="site" description="Important for enzyme activity" evidence="8">
    <location>
        <position position="322"/>
    </location>
</feature>
<feature type="binding site" evidence="7">
    <location>
        <begin position="269"/>
        <end position="275"/>
    </location>
    <ligand>
        <name>FAD</name>
        <dbReference type="ChEBI" id="CHEBI:57692"/>
    </ligand>
</feature>
<dbReference type="Gene3D" id="3.30.300.330">
    <property type="match status" value="1"/>
</dbReference>
<keyword evidence="11" id="KW-1185">Reference proteome</keyword>
<dbReference type="EMBL" id="JABANE010000005">
    <property type="protein sequence ID" value="NME66874.1"/>
    <property type="molecule type" value="Genomic_DNA"/>
</dbReference>
<evidence type="ECO:0000259" key="9">
    <source>
        <dbReference type="PROSITE" id="PS51387"/>
    </source>
</evidence>
<evidence type="ECO:0000256" key="4">
    <source>
        <dbReference type="ARBA" id="ARBA00022827"/>
    </source>
</evidence>
<dbReference type="InterPro" id="IPR016164">
    <property type="entry name" value="FAD-linked_Oxase-like_C"/>
</dbReference>
<dbReference type="InterPro" id="IPR025650">
    <property type="entry name" value="Alkyl-DHAP_Synthase"/>
</dbReference>
<dbReference type="InterPro" id="IPR016171">
    <property type="entry name" value="Vanillyl_alc_oxidase_C-sub2"/>
</dbReference>
<dbReference type="RefSeq" id="WP_169654777.1">
    <property type="nucleotide sequence ID" value="NZ_JABANE010000005.1"/>
</dbReference>
<evidence type="ECO:0000256" key="5">
    <source>
        <dbReference type="PIRSR" id="PIRSR625650-1"/>
    </source>
</evidence>
<feature type="binding site" evidence="6">
    <location>
        <position position="409"/>
    </location>
    <ligand>
        <name>substrate</name>
    </ligand>
</feature>
<dbReference type="Proteomes" id="UP000576082">
    <property type="component" value="Unassembled WGS sequence"/>
</dbReference>